<keyword evidence="1" id="KW-0472">Membrane</keyword>
<feature type="transmembrane region" description="Helical" evidence="1">
    <location>
        <begin position="20"/>
        <end position="37"/>
    </location>
</feature>
<accession>A0A3D9ZU62</accession>
<keyword evidence="1" id="KW-1133">Transmembrane helix</keyword>
<dbReference type="EMBL" id="QUMQ01000001">
    <property type="protein sequence ID" value="REG00013.1"/>
    <property type="molecule type" value="Genomic_DNA"/>
</dbReference>
<keyword evidence="1" id="KW-0812">Transmembrane</keyword>
<proteinExistence type="predicted"/>
<dbReference type="Proteomes" id="UP000256913">
    <property type="component" value="Unassembled WGS sequence"/>
</dbReference>
<dbReference type="RefSeq" id="WP_116071237.1">
    <property type="nucleotide sequence ID" value="NZ_BONB01000056.1"/>
</dbReference>
<comment type="caution">
    <text evidence="2">The sequence shown here is derived from an EMBL/GenBank/DDBJ whole genome shotgun (WGS) entry which is preliminary data.</text>
</comment>
<reference evidence="2 3" key="1">
    <citation type="submission" date="2018-08" db="EMBL/GenBank/DDBJ databases">
        <title>Sequencing the genomes of 1000 actinobacteria strains.</title>
        <authorList>
            <person name="Klenk H.-P."/>
        </authorList>
    </citation>
    <scope>NUCLEOTIDE SEQUENCE [LARGE SCALE GENOMIC DNA]</scope>
    <source>
        <strain evidence="2 3">DSM 44099</strain>
    </source>
</reference>
<organism evidence="2 3">
    <name type="scientific">Asanoa ferruginea</name>
    <dbReference type="NCBI Taxonomy" id="53367"/>
    <lineage>
        <taxon>Bacteria</taxon>
        <taxon>Bacillati</taxon>
        <taxon>Actinomycetota</taxon>
        <taxon>Actinomycetes</taxon>
        <taxon>Micromonosporales</taxon>
        <taxon>Micromonosporaceae</taxon>
        <taxon>Asanoa</taxon>
    </lineage>
</organism>
<keyword evidence="3" id="KW-1185">Reference proteome</keyword>
<name>A0A3D9ZU62_9ACTN</name>
<evidence type="ECO:0000256" key="1">
    <source>
        <dbReference type="SAM" id="Phobius"/>
    </source>
</evidence>
<dbReference type="OrthoDB" id="3829634at2"/>
<evidence type="ECO:0000313" key="3">
    <source>
        <dbReference type="Proteomes" id="UP000256913"/>
    </source>
</evidence>
<feature type="transmembrane region" description="Helical" evidence="1">
    <location>
        <begin position="43"/>
        <end position="64"/>
    </location>
</feature>
<dbReference type="AlphaFoldDB" id="A0A3D9ZU62"/>
<protein>
    <submittedName>
        <fullName evidence="2">Uncharacterized protein</fullName>
    </submittedName>
</protein>
<sequence length="69" mass="7364">MNVLRGVYRFIYDFIIGDDWKIALAALLSLAAGLAVISTGVFIGIAVPLTAVVIAVAFGIALMIDVRRQ</sequence>
<evidence type="ECO:0000313" key="2">
    <source>
        <dbReference type="EMBL" id="REG00013.1"/>
    </source>
</evidence>
<gene>
    <name evidence="2" type="ORF">DFJ67_6059</name>
</gene>